<dbReference type="Proteomes" id="UP000596661">
    <property type="component" value="Chromosome 5"/>
</dbReference>
<comment type="similarity">
    <text evidence="2">Belongs to the cytochrome P450 family.</text>
</comment>
<evidence type="ECO:0000256" key="5">
    <source>
        <dbReference type="ARBA" id="ARBA00022723"/>
    </source>
</evidence>
<keyword evidence="6" id="KW-1133">Transmembrane helix</keyword>
<evidence type="ECO:0000256" key="4">
    <source>
        <dbReference type="ARBA" id="ARBA00022692"/>
    </source>
</evidence>
<dbReference type="OMA" id="ACFNWER"/>
<protein>
    <recommendedName>
        <fullName evidence="13">Cytochrome P450</fullName>
    </recommendedName>
</protein>
<keyword evidence="5" id="KW-0479">Metal-binding</keyword>
<keyword evidence="7" id="KW-0560">Oxidoreductase</keyword>
<dbReference type="GO" id="GO:0004497">
    <property type="term" value="F:monooxygenase activity"/>
    <property type="evidence" value="ECO:0007669"/>
    <property type="project" value="UniProtKB-KW"/>
</dbReference>
<keyword evidence="8" id="KW-0408">Iron</keyword>
<dbReference type="GO" id="GO:0016020">
    <property type="term" value="C:membrane"/>
    <property type="evidence" value="ECO:0007669"/>
    <property type="project" value="UniProtKB-SubCell"/>
</dbReference>
<evidence type="ECO:0000256" key="9">
    <source>
        <dbReference type="ARBA" id="ARBA00023033"/>
    </source>
</evidence>
<dbReference type="Gramene" id="evm.model.05.934">
    <property type="protein sequence ID" value="cds.evm.model.05.934"/>
    <property type="gene ID" value="evm.TU.05.934"/>
</dbReference>
<evidence type="ECO:0000256" key="3">
    <source>
        <dbReference type="ARBA" id="ARBA00022617"/>
    </source>
</evidence>
<dbReference type="AlphaFoldDB" id="A0A803PSH4"/>
<keyword evidence="3" id="KW-0349">Heme</keyword>
<dbReference type="EMBL" id="UZAU01000475">
    <property type="status" value="NOT_ANNOTATED_CDS"/>
    <property type="molecule type" value="Genomic_DNA"/>
</dbReference>
<proteinExistence type="inferred from homology"/>
<dbReference type="PANTHER" id="PTHR47947:SF62">
    <property type="entry name" value="CYTOCHROME P450, FAMILY 81, SUBFAMILY D, POLYPEPTIDE 5"/>
    <property type="match status" value="1"/>
</dbReference>
<dbReference type="GO" id="GO:0005506">
    <property type="term" value="F:iron ion binding"/>
    <property type="evidence" value="ECO:0007669"/>
    <property type="project" value="InterPro"/>
</dbReference>
<dbReference type="GO" id="GO:0020037">
    <property type="term" value="F:heme binding"/>
    <property type="evidence" value="ECO:0007669"/>
    <property type="project" value="InterPro"/>
</dbReference>
<evidence type="ECO:0000313" key="11">
    <source>
        <dbReference type="EnsemblPlants" id="cds.evm.model.05.934"/>
    </source>
</evidence>
<evidence type="ECO:0008006" key="13">
    <source>
        <dbReference type="Google" id="ProtNLM"/>
    </source>
</evidence>
<keyword evidence="9" id="KW-0503">Monooxygenase</keyword>
<organism evidence="11 12">
    <name type="scientific">Cannabis sativa</name>
    <name type="common">Hemp</name>
    <name type="synonym">Marijuana</name>
    <dbReference type="NCBI Taxonomy" id="3483"/>
    <lineage>
        <taxon>Eukaryota</taxon>
        <taxon>Viridiplantae</taxon>
        <taxon>Streptophyta</taxon>
        <taxon>Embryophyta</taxon>
        <taxon>Tracheophyta</taxon>
        <taxon>Spermatophyta</taxon>
        <taxon>Magnoliopsida</taxon>
        <taxon>eudicotyledons</taxon>
        <taxon>Gunneridae</taxon>
        <taxon>Pentapetalae</taxon>
        <taxon>rosids</taxon>
        <taxon>fabids</taxon>
        <taxon>Rosales</taxon>
        <taxon>Cannabaceae</taxon>
        <taxon>Cannabis</taxon>
    </lineage>
</organism>
<dbReference type="InterPro" id="IPR036396">
    <property type="entry name" value="Cyt_P450_sf"/>
</dbReference>
<evidence type="ECO:0000256" key="7">
    <source>
        <dbReference type="ARBA" id="ARBA00023002"/>
    </source>
</evidence>
<evidence type="ECO:0000256" key="1">
    <source>
        <dbReference type="ARBA" id="ARBA00004167"/>
    </source>
</evidence>
<keyword evidence="10" id="KW-0472">Membrane</keyword>
<dbReference type="GO" id="GO:0016705">
    <property type="term" value="F:oxidoreductase activity, acting on paired donors, with incorporation or reduction of molecular oxygen"/>
    <property type="evidence" value="ECO:0007669"/>
    <property type="project" value="InterPro"/>
</dbReference>
<accession>A0A803PSH4</accession>
<dbReference type="SUPFAM" id="SSF48264">
    <property type="entry name" value="Cytochrome P450"/>
    <property type="match status" value="1"/>
</dbReference>
<evidence type="ECO:0000256" key="10">
    <source>
        <dbReference type="ARBA" id="ARBA00023136"/>
    </source>
</evidence>
<sequence length="104" mass="12095">MKEVLENAGAENPADFLPVLKWIPINNYEKRVERLGKKADLFLQGLIEDHRNRKDGGDRNTVIDHLLTLQESQPEYYSDQIIKGFVLQWNLKDKVRMDGPCIIM</sequence>
<reference evidence="11" key="1">
    <citation type="submission" date="2018-11" db="EMBL/GenBank/DDBJ databases">
        <authorList>
            <person name="Grassa J C."/>
        </authorList>
    </citation>
    <scope>NUCLEOTIDE SEQUENCE [LARGE SCALE GENOMIC DNA]</scope>
</reference>
<dbReference type="PANTHER" id="PTHR47947">
    <property type="entry name" value="CYTOCHROME P450 82C3-RELATED"/>
    <property type="match status" value="1"/>
</dbReference>
<keyword evidence="12" id="KW-1185">Reference proteome</keyword>
<evidence type="ECO:0000256" key="2">
    <source>
        <dbReference type="ARBA" id="ARBA00010617"/>
    </source>
</evidence>
<dbReference type="Gene3D" id="1.10.630.10">
    <property type="entry name" value="Cytochrome P450"/>
    <property type="match status" value="1"/>
</dbReference>
<dbReference type="InterPro" id="IPR050651">
    <property type="entry name" value="Plant_Cytochrome_P450_Monoox"/>
</dbReference>
<comment type="subcellular location">
    <subcellularLocation>
        <location evidence="1">Membrane</location>
        <topology evidence="1">Single-pass membrane protein</topology>
    </subcellularLocation>
</comment>
<evidence type="ECO:0000313" key="12">
    <source>
        <dbReference type="Proteomes" id="UP000596661"/>
    </source>
</evidence>
<name>A0A803PSH4_CANSA</name>
<dbReference type="EnsemblPlants" id="evm.model.05.934">
    <property type="protein sequence ID" value="cds.evm.model.05.934"/>
    <property type="gene ID" value="evm.TU.05.934"/>
</dbReference>
<keyword evidence="4" id="KW-0812">Transmembrane</keyword>
<evidence type="ECO:0000256" key="8">
    <source>
        <dbReference type="ARBA" id="ARBA00023004"/>
    </source>
</evidence>
<reference evidence="11" key="2">
    <citation type="submission" date="2021-03" db="UniProtKB">
        <authorList>
            <consortium name="EnsemblPlants"/>
        </authorList>
    </citation>
    <scope>IDENTIFICATION</scope>
</reference>
<evidence type="ECO:0000256" key="6">
    <source>
        <dbReference type="ARBA" id="ARBA00022989"/>
    </source>
</evidence>